<evidence type="ECO:0008006" key="3">
    <source>
        <dbReference type="Google" id="ProtNLM"/>
    </source>
</evidence>
<keyword evidence="2" id="KW-1185">Reference proteome</keyword>
<dbReference type="AlphaFoldDB" id="A0A409WYU4"/>
<organism evidence="1 2">
    <name type="scientific">Psilocybe cyanescens</name>
    <dbReference type="NCBI Taxonomy" id="93625"/>
    <lineage>
        <taxon>Eukaryota</taxon>
        <taxon>Fungi</taxon>
        <taxon>Dikarya</taxon>
        <taxon>Basidiomycota</taxon>
        <taxon>Agaricomycotina</taxon>
        <taxon>Agaricomycetes</taxon>
        <taxon>Agaricomycetidae</taxon>
        <taxon>Agaricales</taxon>
        <taxon>Agaricineae</taxon>
        <taxon>Strophariaceae</taxon>
        <taxon>Psilocybe</taxon>
    </lineage>
</organism>
<dbReference type="Proteomes" id="UP000283269">
    <property type="component" value="Unassembled WGS sequence"/>
</dbReference>
<reference evidence="1 2" key="1">
    <citation type="journal article" date="2018" name="Evol. Lett.">
        <title>Horizontal gene cluster transfer increased hallucinogenic mushroom diversity.</title>
        <authorList>
            <person name="Reynolds H.T."/>
            <person name="Vijayakumar V."/>
            <person name="Gluck-Thaler E."/>
            <person name="Korotkin H.B."/>
            <person name="Matheny P.B."/>
            <person name="Slot J.C."/>
        </authorList>
    </citation>
    <scope>NUCLEOTIDE SEQUENCE [LARGE SCALE GENOMIC DNA]</scope>
    <source>
        <strain evidence="1 2">2631</strain>
    </source>
</reference>
<name>A0A409WYU4_PSICY</name>
<dbReference type="InParanoid" id="A0A409WYU4"/>
<dbReference type="OrthoDB" id="3069366at2759"/>
<proteinExistence type="predicted"/>
<accession>A0A409WYU4</accession>
<sequence>MLHYNVPQELIEIIVDEVASSKDDAQRVSTLCVCSRTSWSFLTASRKHLFEEVTLEEDAGDDTETSLKDGSRLKDFLQILENDPCLRYAEQQHLSLNIKSLNIRLSGARAARNKRGFRALNRERSFLPSILKLIPGIHKFGLSFDSRQTCNSWVFVDDPLKGALVQFCTSQPIITMELRHIHALPLTLLIDCLGLVSLSVDGLTEVDEQASRTPSQLSFSMLESLSVTYSSNFLELLGRVHLRTPSDIIHTPFSSLRRLETPLGMIEWEFIRSLPSLSHLCFSRTSEPFNRYSYLDLRHLKSLRYLMLKWNFGNTNGFASLPYVIAWPKPGADVEVEDFPDLATVPILTLDIFGEWNFCTRRNEQQKFMASAGWNSLDGVLSSGMFRNLHFIRFDLTLRYTALSTLTHSVEKYLLKKVQEKLPELLPILSKSDSIRIQLDIHVAIHE</sequence>
<gene>
    <name evidence="1" type="ORF">CVT25_006262</name>
</gene>
<comment type="caution">
    <text evidence="1">The sequence shown here is derived from an EMBL/GenBank/DDBJ whole genome shotgun (WGS) entry which is preliminary data.</text>
</comment>
<evidence type="ECO:0000313" key="1">
    <source>
        <dbReference type="EMBL" id="PPQ83656.1"/>
    </source>
</evidence>
<protein>
    <recommendedName>
        <fullName evidence="3">F-box domain-containing protein</fullName>
    </recommendedName>
</protein>
<dbReference type="EMBL" id="NHYD01002993">
    <property type="protein sequence ID" value="PPQ83656.1"/>
    <property type="molecule type" value="Genomic_DNA"/>
</dbReference>
<evidence type="ECO:0000313" key="2">
    <source>
        <dbReference type="Proteomes" id="UP000283269"/>
    </source>
</evidence>